<proteinExistence type="inferred from homology"/>
<dbReference type="PANTHER" id="PTHR43179:SF12">
    <property type="entry name" value="GALACTOFURANOSYLTRANSFERASE GLFT2"/>
    <property type="match status" value="1"/>
</dbReference>
<dbReference type="Pfam" id="PF00535">
    <property type="entry name" value="Glycos_transf_2"/>
    <property type="match status" value="1"/>
</dbReference>
<reference evidence="5" key="1">
    <citation type="journal article" date="2021" name="Microorganisms">
        <title>Acidisoma silvae sp. nov. and Acidisomacellulosilytica sp. nov., Two Acidophilic Bacteria Isolated from Decaying Wood, Hydrolyzing Cellulose and Producing Poly-3-hydroxybutyrate.</title>
        <authorList>
            <person name="Mieszkin S."/>
            <person name="Pouder E."/>
            <person name="Uroz S."/>
            <person name="Simon-Colin C."/>
            <person name="Alain K."/>
        </authorList>
    </citation>
    <scope>NUCLEOTIDE SEQUENCE</scope>
    <source>
        <strain evidence="5">HW T2.11</strain>
    </source>
</reference>
<dbReference type="InterPro" id="IPR029044">
    <property type="entry name" value="Nucleotide-diphossugar_trans"/>
</dbReference>
<keyword evidence="6" id="KW-1185">Reference proteome</keyword>
<evidence type="ECO:0000259" key="4">
    <source>
        <dbReference type="Pfam" id="PF00535"/>
    </source>
</evidence>
<dbReference type="AlphaFoldDB" id="A0A963YS81"/>
<evidence type="ECO:0000256" key="2">
    <source>
        <dbReference type="ARBA" id="ARBA00022676"/>
    </source>
</evidence>
<feature type="domain" description="Glycosyltransferase 2-like" evidence="4">
    <location>
        <begin position="21"/>
        <end position="179"/>
    </location>
</feature>
<protein>
    <submittedName>
        <fullName evidence="5">Glycosyltransferase family 2 protein</fullName>
    </submittedName>
</protein>
<gene>
    <name evidence="5" type="ORF">ASILVAE211_12680</name>
</gene>
<keyword evidence="2" id="KW-0328">Glycosyltransferase</keyword>
<dbReference type="GO" id="GO:0016757">
    <property type="term" value="F:glycosyltransferase activity"/>
    <property type="evidence" value="ECO:0007669"/>
    <property type="project" value="UniProtKB-KW"/>
</dbReference>
<dbReference type="EMBL" id="JAESVB010000005">
    <property type="protein sequence ID" value="MCB8876041.1"/>
    <property type="molecule type" value="Genomic_DNA"/>
</dbReference>
<evidence type="ECO:0000256" key="3">
    <source>
        <dbReference type="ARBA" id="ARBA00022679"/>
    </source>
</evidence>
<dbReference type="RefSeq" id="WP_227321699.1">
    <property type="nucleotide sequence ID" value="NZ_JAESVB010000005.1"/>
</dbReference>
<dbReference type="PANTHER" id="PTHR43179">
    <property type="entry name" value="RHAMNOSYLTRANSFERASE WBBL"/>
    <property type="match status" value="1"/>
</dbReference>
<dbReference type="InterPro" id="IPR001173">
    <property type="entry name" value="Glyco_trans_2-like"/>
</dbReference>
<comment type="caution">
    <text evidence="5">The sequence shown here is derived from an EMBL/GenBank/DDBJ whole genome shotgun (WGS) entry which is preliminary data.</text>
</comment>
<comment type="similarity">
    <text evidence="1">Belongs to the glycosyltransferase 2 family.</text>
</comment>
<reference evidence="5" key="2">
    <citation type="submission" date="2021-01" db="EMBL/GenBank/DDBJ databases">
        <authorList>
            <person name="Mieszkin S."/>
            <person name="Pouder E."/>
            <person name="Alain K."/>
        </authorList>
    </citation>
    <scope>NUCLEOTIDE SEQUENCE</scope>
    <source>
        <strain evidence="5">HW T2.11</strain>
    </source>
</reference>
<organism evidence="5 6">
    <name type="scientific">Acidisoma silvae</name>
    <dbReference type="NCBI Taxonomy" id="2802396"/>
    <lineage>
        <taxon>Bacteria</taxon>
        <taxon>Pseudomonadati</taxon>
        <taxon>Pseudomonadota</taxon>
        <taxon>Alphaproteobacteria</taxon>
        <taxon>Acetobacterales</taxon>
        <taxon>Acidocellaceae</taxon>
        <taxon>Acidisoma</taxon>
    </lineage>
</organism>
<keyword evidence="3" id="KW-0808">Transferase</keyword>
<sequence length="343" mass="37271">MTESRVIAGQPPAAGSYDADIVILSLDRADETEAAIRSALAQTGLSRHLIIFDQGSTPETLARFADLIAGRSDAILLAGDRNLGVAGGRNRASACGRGDVIIGLDNDATFATAATAAQAVGTLRAAPDCAVVAFRILDGDGHTDDSEAWGYPDALRPRAAERFACATFVGAGHAIRRTAWNQLGGYDPVLIFTWEEFDFALRAVAAGWRLLYAGDIAVHHKRATAGRMNWGERRWFFFVRNRVYVARKWRRGPAGQLPLLIAYLLKSLRIGLPCQGLRGLRAGLGMVLPAPPATLGPASQDYLWETDGRWRGGLWQRLRREVFAALPSSRQRDRGHSSVTNRP</sequence>
<evidence type="ECO:0000313" key="5">
    <source>
        <dbReference type="EMBL" id="MCB8876041.1"/>
    </source>
</evidence>
<name>A0A963YS81_9PROT</name>
<dbReference type="Gene3D" id="3.90.550.10">
    <property type="entry name" value="Spore Coat Polysaccharide Biosynthesis Protein SpsA, Chain A"/>
    <property type="match status" value="1"/>
</dbReference>
<evidence type="ECO:0000313" key="6">
    <source>
        <dbReference type="Proteomes" id="UP000708298"/>
    </source>
</evidence>
<dbReference type="SUPFAM" id="SSF53448">
    <property type="entry name" value="Nucleotide-diphospho-sugar transferases"/>
    <property type="match status" value="1"/>
</dbReference>
<accession>A0A963YS81</accession>
<evidence type="ECO:0000256" key="1">
    <source>
        <dbReference type="ARBA" id="ARBA00006739"/>
    </source>
</evidence>
<dbReference type="Proteomes" id="UP000708298">
    <property type="component" value="Unassembled WGS sequence"/>
</dbReference>